<feature type="transmembrane region" description="Helical" evidence="1">
    <location>
        <begin position="6"/>
        <end position="26"/>
    </location>
</feature>
<dbReference type="InterPro" id="IPR021134">
    <property type="entry name" value="Bestrophin-like"/>
</dbReference>
<comment type="caution">
    <text evidence="2">The sequence shown here is derived from an EMBL/GenBank/DDBJ whole genome shotgun (WGS) entry which is preliminary data.</text>
</comment>
<gene>
    <name evidence="2" type="ORF">Ctob_007556</name>
</gene>
<accession>A0A0M0JHM7</accession>
<dbReference type="AlphaFoldDB" id="A0A0M0JHM7"/>
<protein>
    <submittedName>
        <fullName evidence="2">Uncharacterized protein</fullName>
    </submittedName>
</protein>
<organism evidence="2 3">
    <name type="scientific">Chrysochromulina tobinii</name>
    <dbReference type="NCBI Taxonomy" id="1460289"/>
    <lineage>
        <taxon>Eukaryota</taxon>
        <taxon>Haptista</taxon>
        <taxon>Haptophyta</taxon>
        <taxon>Prymnesiophyceae</taxon>
        <taxon>Prymnesiales</taxon>
        <taxon>Chrysochromulinaceae</taxon>
        <taxon>Chrysochromulina</taxon>
    </lineage>
</organism>
<keyword evidence="1" id="KW-0472">Membrane</keyword>
<dbReference type="Pfam" id="PF01062">
    <property type="entry name" value="Bestrophin"/>
    <property type="match status" value="1"/>
</dbReference>
<name>A0A0M0JHM7_9EUKA</name>
<dbReference type="Proteomes" id="UP000037460">
    <property type="component" value="Unassembled WGS sequence"/>
</dbReference>
<keyword evidence="3" id="KW-1185">Reference proteome</keyword>
<keyword evidence="1" id="KW-1133">Transmembrane helix</keyword>
<dbReference type="GO" id="GO:0005254">
    <property type="term" value="F:chloride channel activity"/>
    <property type="evidence" value="ECO:0007669"/>
    <property type="project" value="InterPro"/>
</dbReference>
<feature type="transmembrane region" description="Helical" evidence="1">
    <location>
        <begin position="215"/>
        <end position="232"/>
    </location>
</feature>
<feature type="transmembrane region" description="Helical" evidence="1">
    <location>
        <begin position="190"/>
        <end position="209"/>
    </location>
</feature>
<keyword evidence="1" id="KW-0812">Transmembrane</keyword>
<dbReference type="GO" id="GO:0016020">
    <property type="term" value="C:membrane"/>
    <property type="evidence" value="ECO:0007669"/>
    <property type="project" value="UniProtKB-SubCell"/>
</dbReference>
<dbReference type="OrthoDB" id="417078at2759"/>
<sequence>MWGYLLTMATFVNSFFLSQAYGYWLAQKGNVRKVQGRLSDMGMLLAIHARRDAETGKFTAESLELLETIARWMRLYHMLFWASQVRPARGDNAVSYSLLRTEVGLRGLLERGALTEREFSLLMDDTAMSETKRHSAVLEWIMARFIDARYTGILQGNAGLDARFLEEGCKLRAVCGNIADDAAAPMPLSYVHLVQLLVDTLVVLAPFALYPKLGVLTIALSPVLVFFYRGFLELSKSFLDPFGNGDSLAENFSVSCLLCEVNAASVRWFSSIRELPFATHPDAKGKTDGM</sequence>
<proteinExistence type="predicted"/>
<reference evidence="3" key="1">
    <citation type="journal article" date="2015" name="PLoS Genet.">
        <title>Genome Sequence and Transcriptome Analyses of Chrysochromulina tobin: Metabolic Tools for Enhanced Algal Fitness in the Prominent Order Prymnesiales (Haptophyceae).</title>
        <authorList>
            <person name="Hovde B.T."/>
            <person name="Deodato C.R."/>
            <person name="Hunsperger H.M."/>
            <person name="Ryken S.A."/>
            <person name="Yost W."/>
            <person name="Jha R.K."/>
            <person name="Patterson J."/>
            <person name="Monnat R.J. Jr."/>
            <person name="Barlow S.B."/>
            <person name="Starkenburg S.R."/>
            <person name="Cattolico R.A."/>
        </authorList>
    </citation>
    <scope>NUCLEOTIDE SEQUENCE</scope>
    <source>
        <strain evidence="3">CCMP291</strain>
    </source>
</reference>
<evidence type="ECO:0000256" key="1">
    <source>
        <dbReference type="SAM" id="Phobius"/>
    </source>
</evidence>
<evidence type="ECO:0000313" key="2">
    <source>
        <dbReference type="EMBL" id="KOO25748.1"/>
    </source>
</evidence>
<evidence type="ECO:0000313" key="3">
    <source>
        <dbReference type="Proteomes" id="UP000037460"/>
    </source>
</evidence>
<dbReference type="EMBL" id="JWZX01002935">
    <property type="protein sequence ID" value="KOO25748.1"/>
    <property type="molecule type" value="Genomic_DNA"/>
</dbReference>